<keyword evidence="4 6" id="KW-1133">Transmembrane helix</keyword>
<dbReference type="Gene3D" id="1.20.1440.20">
    <property type="entry name" value="LemA-like domain"/>
    <property type="match status" value="1"/>
</dbReference>
<dbReference type="Proteomes" id="UP001335720">
    <property type="component" value="Chromosome"/>
</dbReference>
<evidence type="ECO:0000256" key="1">
    <source>
        <dbReference type="ARBA" id="ARBA00004167"/>
    </source>
</evidence>
<evidence type="ECO:0000256" key="6">
    <source>
        <dbReference type="SAM" id="Phobius"/>
    </source>
</evidence>
<gene>
    <name evidence="7" type="ORF">RsTaC01_0334</name>
</gene>
<dbReference type="PANTHER" id="PTHR34478:SF2">
    <property type="entry name" value="MEMBRANE PROTEIN"/>
    <property type="match status" value="1"/>
</dbReference>
<evidence type="ECO:0000256" key="4">
    <source>
        <dbReference type="ARBA" id="ARBA00022989"/>
    </source>
</evidence>
<comment type="subcellular location">
    <subcellularLocation>
        <location evidence="1">Membrane</location>
        <topology evidence="1">Single-pass membrane protein</topology>
    </subcellularLocation>
</comment>
<dbReference type="GO" id="GO:0016020">
    <property type="term" value="C:membrane"/>
    <property type="evidence" value="ECO:0007669"/>
    <property type="project" value="UniProtKB-SubCell"/>
</dbReference>
<comment type="similarity">
    <text evidence="2">Belongs to the LemA family.</text>
</comment>
<dbReference type="InterPro" id="IPR007156">
    <property type="entry name" value="MamQ_LemA"/>
</dbReference>
<keyword evidence="3 6" id="KW-0812">Transmembrane</keyword>
<reference evidence="7" key="1">
    <citation type="journal article" date="2023" name="ISME J.">
        <title>Emergence of putative energy parasites within Clostridia revealed by genome analysis of a novel endosymbiotic clade.</title>
        <authorList>
            <person name="Takahashi K."/>
            <person name="Kuwahara H."/>
            <person name="Horikawa Y."/>
            <person name="Izawa K."/>
            <person name="Kato D."/>
            <person name="Inagaki T."/>
            <person name="Yuki M."/>
            <person name="Ohkuma M."/>
            <person name="Hongoh Y."/>
        </authorList>
    </citation>
    <scope>NUCLEOTIDE SEQUENCE</scope>
    <source>
        <strain evidence="7">RsTa-C01</strain>
    </source>
</reference>
<feature type="transmembrane region" description="Helical" evidence="6">
    <location>
        <begin position="9"/>
        <end position="29"/>
    </location>
</feature>
<dbReference type="EMBL" id="AP027925">
    <property type="protein sequence ID" value="BED92563.1"/>
    <property type="molecule type" value="Genomic_DNA"/>
</dbReference>
<proteinExistence type="inferred from homology"/>
<evidence type="ECO:0000313" key="7">
    <source>
        <dbReference type="EMBL" id="BED92563.1"/>
    </source>
</evidence>
<organism evidence="7">
    <name type="scientific">Candidatus Paraimprobicoccus trichonymphae</name>
    <dbReference type="NCBI Taxonomy" id="3033793"/>
    <lineage>
        <taxon>Bacteria</taxon>
        <taxon>Bacillati</taxon>
        <taxon>Bacillota</taxon>
        <taxon>Clostridia</taxon>
        <taxon>Candidatus Paraimprobicoccus</taxon>
    </lineage>
</organism>
<dbReference type="Pfam" id="PF04011">
    <property type="entry name" value="LemA"/>
    <property type="match status" value="1"/>
</dbReference>
<protein>
    <submittedName>
        <fullName evidence="7">LemA family protein</fullName>
    </submittedName>
</protein>
<evidence type="ECO:0000256" key="5">
    <source>
        <dbReference type="ARBA" id="ARBA00023136"/>
    </source>
</evidence>
<sequence>MKNLSTGKIVLFGVLGAVLIFIISLFSSYNKIVSLKENVNGKSADISTQLQRRADLVPNLVSTVKGYASRETEIMTQISDARAKLAGAGSLTEKGQANTELSGALSRLLVVVENYPNLKSDSQFTHLMDELAGTENRISVSRRDYNNSVKEYNQKIKEFPTVILANMSGFSEAEYFQADEGSKKAPSVSFS</sequence>
<dbReference type="SUPFAM" id="SSF140478">
    <property type="entry name" value="LemA-like"/>
    <property type="match status" value="1"/>
</dbReference>
<accession>A0AA48KXM4</accession>
<evidence type="ECO:0000256" key="3">
    <source>
        <dbReference type="ARBA" id="ARBA00022692"/>
    </source>
</evidence>
<evidence type="ECO:0000256" key="2">
    <source>
        <dbReference type="ARBA" id="ARBA00008854"/>
    </source>
</evidence>
<dbReference type="AlphaFoldDB" id="A0AA48KXM4"/>
<name>A0AA48KXM4_9FIRM</name>
<dbReference type="InterPro" id="IPR023353">
    <property type="entry name" value="LemA-like_dom_sf"/>
</dbReference>
<dbReference type="KEGG" id="ptrh:RsTaC01_0334"/>
<keyword evidence="5 6" id="KW-0472">Membrane</keyword>
<dbReference type="PANTHER" id="PTHR34478">
    <property type="entry name" value="PROTEIN LEMA"/>
    <property type="match status" value="1"/>
</dbReference>